<evidence type="ECO:0000313" key="2">
    <source>
        <dbReference type="EMBL" id="KAK2814643.1"/>
    </source>
</evidence>
<reference evidence="2" key="1">
    <citation type="submission" date="2023-07" db="EMBL/GenBank/DDBJ databases">
        <title>Chromosome-level Genome Assembly of Striped Snakehead (Channa striata).</title>
        <authorList>
            <person name="Liu H."/>
        </authorList>
    </citation>
    <scope>NUCLEOTIDE SEQUENCE</scope>
    <source>
        <strain evidence="2">Gz</strain>
        <tissue evidence="2">Muscle</tissue>
    </source>
</reference>
<dbReference type="Proteomes" id="UP001187415">
    <property type="component" value="Unassembled WGS sequence"/>
</dbReference>
<dbReference type="AlphaFoldDB" id="A0AA88IZJ2"/>
<feature type="compositionally biased region" description="Basic and acidic residues" evidence="1">
    <location>
        <begin position="21"/>
        <end position="31"/>
    </location>
</feature>
<accession>A0AA88IZJ2</accession>
<gene>
    <name evidence="2" type="ORF">Q5P01_001023</name>
</gene>
<organism evidence="2 3">
    <name type="scientific">Channa striata</name>
    <name type="common">Snakehead murrel</name>
    <name type="synonym">Ophicephalus striatus</name>
    <dbReference type="NCBI Taxonomy" id="64152"/>
    <lineage>
        <taxon>Eukaryota</taxon>
        <taxon>Metazoa</taxon>
        <taxon>Chordata</taxon>
        <taxon>Craniata</taxon>
        <taxon>Vertebrata</taxon>
        <taxon>Euteleostomi</taxon>
        <taxon>Actinopterygii</taxon>
        <taxon>Neopterygii</taxon>
        <taxon>Teleostei</taxon>
        <taxon>Neoteleostei</taxon>
        <taxon>Acanthomorphata</taxon>
        <taxon>Anabantaria</taxon>
        <taxon>Anabantiformes</taxon>
        <taxon>Channoidei</taxon>
        <taxon>Channidae</taxon>
        <taxon>Channa</taxon>
    </lineage>
</organism>
<feature type="region of interest" description="Disordered" evidence="1">
    <location>
        <begin position="14"/>
        <end position="75"/>
    </location>
</feature>
<feature type="compositionally biased region" description="Basic and acidic residues" evidence="1">
    <location>
        <begin position="64"/>
        <end position="74"/>
    </location>
</feature>
<proteinExistence type="predicted"/>
<dbReference type="EMBL" id="JAUPFM010000031">
    <property type="protein sequence ID" value="KAK2814643.1"/>
    <property type="molecule type" value="Genomic_DNA"/>
</dbReference>
<comment type="caution">
    <text evidence="2">The sequence shown here is derived from an EMBL/GenBank/DDBJ whole genome shotgun (WGS) entry which is preliminary data.</text>
</comment>
<feature type="compositionally biased region" description="Polar residues" evidence="1">
    <location>
        <begin position="48"/>
        <end position="63"/>
    </location>
</feature>
<evidence type="ECO:0000256" key="1">
    <source>
        <dbReference type="SAM" id="MobiDB-lite"/>
    </source>
</evidence>
<protein>
    <submittedName>
        <fullName evidence="2">Uncharacterized protein</fullName>
    </submittedName>
</protein>
<name>A0AA88IZJ2_CHASR</name>
<evidence type="ECO:0000313" key="3">
    <source>
        <dbReference type="Proteomes" id="UP001187415"/>
    </source>
</evidence>
<keyword evidence="3" id="KW-1185">Reference proteome</keyword>
<sequence>MRVIGSVNSAFDQVLSRHGHERQQLHEDRRRGSPRPRSGLGADIEWKSTISDASPTVSQQRMLSSREDSHDNFHQAHRSVLEKQLSSWNRSYFYERRPEEYPDYTQFNSDLILRGKPRYKDCAGYRVGAVEDHRRKPSSDG</sequence>